<keyword evidence="1" id="KW-0812">Transmembrane</keyword>
<protein>
    <submittedName>
        <fullName evidence="2">Uncharacterized protein</fullName>
    </submittedName>
</protein>
<dbReference type="EMBL" id="BNJQ01000007">
    <property type="protein sequence ID" value="GHP04248.1"/>
    <property type="molecule type" value="Genomic_DNA"/>
</dbReference>
<accession>A0A830HBZ2</accession>
<proteinExistence type="predicted"/>
<evidence type="ECO:0000313" key="3">
    <source>
        <dbReference type="Proteomes" id="UP000660262"/>
    </source>
</evidence>
<evidence type="ECO:0000256" key="1">
    <source>
        <dbReference type="SAM" id="Phobius"/>
    </source>
</evidence>
<organism evidence="2 3">
    <name type="scientific">Pycnococcus provasolii</name>
    <dbReference type="NCBI Taxonomy" id="41880"/>
    <lineage>
        <taxon>Eukaryota</taxon>
        <taxon>Viridiplantae</taxon>
        <taxon>Chlorophyta</taxon>
        <taxon>Pseudoscourfieldiophyceae</taxon>
        <taxon>Pseudoscourfieldiales</taxon>
        <taxon>Pycnococcaceae</taxon>
        <taxon>Pycnococcus</taxon>
    </lineage>
</organism>
<reference evidence="2" key="1">
    <citation type="submission" date="2020-10" db="EMBL/GenBank/DDBJ databases">
        <title>Unveiling of a novel bifunctional photoreceptor, Dualchrome1, isolated from a cosmopolitan green alga.</title>
        <authorList>
            <person name="Suzuki S."/>
            <person name="Kawachi M."/>
        </authorList>
    </citation>
    <scope>NUCLEOTIDE SEQUENCE</scope>
    <source>
        <strain evidence="2">NIES 2893</strain>
    </source>
</reference>
<keyword evidence="1" id="KW-1133">Transmembrane helix</keyword>
<dbReference type="Proteomes" id="UP000660262">
    <property type="component" value="Unassembled WGS sequence"/>
</dbReference>
<evidence type="ECO:0000313" key="2">
    <source>
        <dbReference type="EMBL" id="GHP04248.1"/>
    </source>
</evidence>
<dbReference type="AlphaFoldDB" id="A0A830HBZ2"/>
<keyword evidence="3" id="KW-1185">Reference proteome</keyword>
<comment type="caution">
    <text evidence="2">The sequence shown here is derived from an EMBL/GenBank/DDBJ whole genome shotgun (WGS) entry which is preliminary data.</text>
</comment>
<sequence length="601" mass="67918">MPLLPVVSALVTSSPSPERWWRRLGLASPSMLLPSLIRKKVQRAIRSRRLFYLAICVGLGLVTLMLAARMMMMLDDTPYLSEEELNKMVDKHRRRLEKEGGQLFTPAATNNNNGNDDDDPWKLADDERIQMTLLEKAHAIYTLVERHGDDVTKKLAVCAEYHESTTSSSSPSKSEDPSYQLWWNGAARYVGWAAPQLYATSAVGQTRFLMIPKSATMSIRAALASSFHDLFSTNGELFEHGGEGEGFYWSINSTRTHPLAVRNHDKIITQHGGHVVGTDKTRDPAEFNDAFEDQWNAEDETIPIDAVAEGTEAAKVLLLHNAVEHLELLEKDTSRQVAADDADAAASARRNLLRSTSSQPRRDLALYYGAAFTTNPIDRIVKGYIQLHFLKMVNGSRWFDPIHLEAAKNYTMLRELMQSEFPQFVDDLYNQVSSRVNGKFDVHGSPMMPFFYNAFADMRELLEHDIGVAGSYRRRWNSADIVNTVVQFVGKTETFDEDWKRMLDDRDAFIGSKNNSIVAPFANAKEVGRKNAHTGRMHADNLLQNMSHVNTMGQHVAETLCASLFMDFVCLGYEFPPECDRFERAIKTNQLNWDVPLPLVY</sequence>
<feature type="transmembrane region" description="Helical" evidence="1">
    <location>
        <begin position="50"/>
        <end position="72"/>
    </location>
</feature>
<keyword evidence="1" id="KW-0472">Membrane</keyword>
<gene>
    <name evidence="2" type="ORF">PPROV_000300200</name>
</gene>
<name>A0A830HBZ2_9CHLO</name>
<feature type="transmembrane region" description="Helical" evidence="1">
    <location>
        <begin position="20"/>
        <end position="38"/>
    </location>
</feature>